<comment type="caution">
    <text evidence="4">The sequence shown here is derived from an EMBL/GenBank/DDBJ whole genome shotgun (WGS) entry which is preliminary data.</text>
</comment>
<feature type="domain" description="Sialate O-acetylesterase" evidence="3">
    <location>
        <begin position="102"/>
        <end position="351"/>
    </location>
</feature>
<gene>
    <name evidence="4" type="ORF">GW587_13165</name>
</gene>
<dbReference type="PANTHER" id="PTHR22901:SF0">
    <property type="entry name" value="SIALATE O-ACETYLESTERASE"/>
    <property type="match status" value="1"/>
</dbReference>
<keyword evidence="2" id="KW-0732">Signal</keyword>
<reference evidence="4 5" key="1">
    <citation type="submission" date="2020-01" db="EMBL/GenBank/DDBJ databases">
        <authorList>
            <person name="Lee S.D."/>
        </authorList>
    </citation>
    <scope>NUCLEOTIDE SEQUENCE [LARGE SCALE GENOMIC DNA]</scope>
    <source>
        <strain evidence="4 5">SAP-35</strain>
    </source>
</reference>
<organism evidence="4 5">
    <name type="scientific">Duganella aceris</name>
    <dbReference type="NCBI Taxonomy" id="2703883"/>
    <lineage>
        <taxon>Bacteria</taxon>
        <taxon>Pseudomonadati</taxon>
        <taxon>Pseudomonadota</taxon>
        <taxon>Betaproteobacteria</taxon>
        <taxon>Burkholderiales</taxon>
        <taxon>Oxalobacteraceae</taxon>
        <taxon>Telluria group</taxon>
        <taxon>Duganella</taxon>
    </lineage>
</organism>
<dbReference type="EMBL" id="JAADJT010000005">
    <property type="protein sequence ID" value="NGZ85201.1"/>
    <property type="molecule type" value="Genomic_DNA"/>
</dbReference>
<dbReference type="PANTHER" id="PTHR22901">
    <property type="entry name" value="SIALATE O-ACETYLESTERASE"/>
    <property type="match status" value="1"/>
</dbReference>
<reference evidence="5" key="2">
    <citation type="submission" date="2023-07" db="EMBL/GenBank/DDBJ databases">
        <title>Duganella aceri sp. nov., isolated from tree sap.</title>
        <authorList>
            <person name="Kim I.S."/>
        </authorList>
    </citation>
    <scope>NUCLEOTIDE SEQUENCE [LARGE SCALE GENOMIC DNA]</scope>
    <source>
        <strain evidence="5">SAP-35</strain>
    </source>
</reference>
<name>A0ABX0FL04_9BURK</name>
<evidence type="ECO:0000256" key="1">
    <source>
        <dbReference type="ARBA" id="ARBA00022801"/>
    </source>
</evidence>
<keyword evidence="5" id="KW-1185">Reference proteome</keyword>
<accession>A0ABX0FL04</accession>
<dbReference type="Gene3D" id="3.40.50.1110">
    <property type="entry name" value="SGNH hydrolase"/>
    <property type="match status" value="1"/>
</dbReference>
<evidence type="ECO:0000313" key="4">
    <source>
        <dbReference type="EMBL" id="NGZ85201.1"/>
    </source>
</evidence>
<evidence type="ECO:0000259" key="3">
    <source>
        <dbReference type="Pfam" id="PF03629"/>
    </source>
</evidence>
<dbReference type="InterPro" id="IPR005181">
    <property type="entry name" value="SASA"/>
</dbReference>
<dbReference type="Pfam" id="PF03629">
    <property type="entry name" value="SASA"/>
    <property type="match status" value="1"/>
</dbReference>
<dbReference type="Proteomes" id="UP000666369">
    <property type="component" value="Unassembled WGS sequence"/>
</dbReference>
<evidence type="ECO:0000313" key="5">
    <source>
        <dbReference type="Proteomes" id="UP000666369"/>
    </source>
</evidence>
<protein>
    <submittedName>
        <fullName evidence="4">Sialate O-acetylesterase</fullName>
    </submittedName>
</protein>
<sequence>MKRLLLILLLCPFSLKAEVRLPAILSDHMVLQRAERVPVWGWAAPQEQVTVTVAGYSQSTRAAPDGNWRVEFNLADAAPAATVMRVRGASNELIVTDVLLGQVWLASGQSNMQKPLGEQKGQLPTFGAEAEIAAADHPELRLFKVARNAQKQPAGDVKGSWVRCSPATIVESRFSAAAYYFGRRVQQALKQPVGLIDASVGGTRIELWTPPATGKEAAAPAGDSVLYNGMIAGLAPFAIKGVLWYQGESNIIDNDDGAAYTPRMAALVEGWRRQWRADFPFYYVQVAPHLYSVVRPAHLLHGAESEPMLWEAQAQALRIPNTAMIVTTDLVDDLRDIHPRDKRSVGLRLANLALAKSYGQGGIEPFGPTYRSIEIVGDKAVLKFDHADGLASRDGKPLDWFEIAGDDGRFQPALATIDGAGIVVRSGAVDRPVSVRFAWHEAAQPNLVNRAGLPAVPFRSEKPIPSNALSR</sequence>
<evidence type="ECO:0000256" key="2">
    <source>
        <dbReference type="SAM" id="SignalP"/>
    </source>
</evidence>
<keyword evidence="1" id="KW-0378">Hydrolase</keyword>
<dbReference type="InterPro" id="IPR039329">
    <property type="entry name" value="SIAE"/>
</dbReference>
<feature type="signal peptide" evidence="2">
    <location>
        <begin position="1"/>
        <end position="17"/>
    </location>
</feature>
<feature type="chain" id="PRO_5045184978" evidence="2">
    <location>
        <begin position="18"/>
        <end position="471"/>
    </location>
</feature>
<dbReference type="SUPFAM" id="SSF52266">
    <property type="entry name" value="SGNH hydrolase"/>
    <property type="match status" value="1"/>
</dbReference>
<dbReference type="RefSeq" id="WP_166103435.1">
    <property type="nucleotide sequence ID" value="NZ_JAADJT010000005.1"/>
</dbReference>
<proteinExistence type="predicted"/>
<dbReference type="InterPro" id="IPR036514">
    <property type="entry name" value="SGNH_hydro_sf"/>
</dbReference>